<sequence length="710" mass="79746">MVGTVVLVLQIMLELARAAATTAILGQGCGGRCGDIEIQYPFGFRADCAMDKWFVIDCIQTANSTSPFISSINLEVLNINYTYSRLLVKGPIFSYNCSHPKAGQAVDLIRTSLTFSGYNNFTVVGCNNRAVLSSSEADGNGCQPTCDENVKPQGCSGNRCCQTSIPYFQQLFAPSFQDVDNDQCRMAFTAETQWFEANVTDPYKVQELDYVPVLLDWKINATALESLVIDEKSTYNDPIVYYDKFDFPYPYNTVLKCREGFIGNPYLPIGCQDINECEDPKVRSHCHGLCVNTQGSYKCVHSRSWITILGISVAFGALILLISTWWLYKFIRKSKQIKLKRKFFNKNGGLLLRQLSSSRERTKIFSCKELDDATDHFSVNRIIGQGGQGAVYKGTLLDGRVVAIKKSMKVDEAKVEEFINECVILSQINHRNVVKLLGCSLETEVPLLVYEFIPNGTLYQYLHHQNDEFQLTWEMRLRIATQVSRAISYLHSEVCMPIYHRDIKTTNILLDEKYTAKVSDFGVSRSIQIDRSHLTTHVKGTFGYVDPEYFQSSLLTEKSDVYSFGVVLVELLTGQKPISSERVEEGVGLAACFILSMEDDKLFDMLDPRIVDQCDIEEVIAVANLARRCLNLNGKLRPTMKEVLTELEGIRLSQKETSIQQNAFNEVEPNPSDVSSTSTSSCCDSPQISINIFKANTVFEPVKEDKALTV</sequence>
<comment type="caution">
    <text evidence="1">The sequence shown here is derived from an EMBL/GenBank/DDBJ whole genome shotgun (WGS) entry which is preliminary data.</text>
</comment>
<keyword evidence="2" id="KW-1185">Reference proteome</keyword>
<protein>
    <submittedName>
        <fullName evidence="1">Uncharacterized protein</fullName>
    </submittedName>
</protein>
<gene>
    <name evidence="1" type="ORF">MANES_11G070300v8</name>
</gene>
<dbReference type="Proteomes" id="UP000091857">
    <property type="component" value="Chromosome 11"/>
</dbReference>
<proteinExistence type="predicted"/>
<organism evidence="1 2">
    <name type="scientific">Manihot esculenta</name>
    <name type="common">Cassava</name>
    <name type="synonym">Jatropha manihot</name>
    <dbReference type="NCBI Taxonomy" id="3983"/>
    <lineage>
        <taxon>Eukaryota</taxon>
        <taxon>Viridiplantae</taxon>
        <taxon>Streptophyta</taxon>
        <taxon>Embryophyta</taxon>
        <taxon>Tracheophyta</taxon>
        <taxon>Spermatophyta</taxon>
        <taxon>Magnoliopsida</taxon>
        <taxon>eudicotyledons</taxon>
        <taxon>Gunneridae</taxon>
        <taxon>Pentapetalae</taxon>
        <taxon>rosids</taxon>
        <taxon>fabids</taxon>
        <taxon>Malpighiales</taxon>
        <taxon>Euphorbiaceae</taxon>
        <taxon>Crotonoideae</taxon>
        <taxon>Manihoteae</taxon>
        <taxon>Manihot</taxon>
    </lineage>
</organism>
<reference evidence="2" key="1">
    <citation type="journal article" date="2016" name="Nat. Biotechnol.">
        <title>Sequencing wild and cultivated cassava and related species reveals extensive interspecific hybridization and genetic diversity.</title>
        <authorList>
            <person name="Bredeson J.V."/>
            <person name="Lyons J.B."/>
            <person name="Prochnik S.E."/>
            <person name="Wu G.A."/>
            <person name="Ha C.M."/>
            <person name="Edsinger-Gonzales E."/>
            <person name="Grimwood J."/>
            <person name="Schmutz J."/>
            <person name="Rabbi I.Y."/>
            <person name="Egesi C."/>
            <person name="Nauluvula P."/>
            <person name="Lebot V."/>
            <person name="Ndunguru J."/>
            <person name="Mkamilo G."/>
            <person name="Bart R.S."/>
            <person name="Setter T.L."/>
            <person name="Gleadow R.M."/>
            <person name="Kulakow P."/>
            <person name="Ferguson M.E."/>
            <person name="Rounsley S."/>
            <person name="Rokhsar D.S."/>
        </authorList>
    </citation>
    <scope>NUCLEOTIDE SEQUENCE [LARGE SCALE GENOMIC DNA]</scope>
    <source>
        <strain evidence="2">cv. AM560-2</strain>
    </source>
</reference>
<accession>A0ACB7GTX5</accession>
<dbReference type="EMBL" id="CM004397">
    <property type="protein sequence ID" value="KAG8643828.1"/>
    <property type="molecule type" value="Genomic_DNA"/>
</dbReference>
<name>A0ACB7GTX5_MANES</name>
<evidence type="ECO:0000313" key="1">
    <source>
        <dbReference type="EMBL" id="KAG8643828.1"/>
    </source>
</evidence>
<evidence type="ECO:0000313" key="2">
    <source>
        <dbReference type="Proteomes" id="UP000091857"/>
    </source>
</evidence>